<sequence>MAVGTHAVSTQFHCECSPQSLSAWTATPGYIPIFEKHRGVGSYRRFLEQAYPLMGDMNAMTKRLYANMAIINGLKK</sequence>
<protein>
    <submittedName>
        <fullName evidence="1">Uncharacterized protein</fullName>
    </submittedName>
</protein>
<dbReference type="EMBL" id="JACHBK010000017">
    <property type="protein sequence ID" value="MBB5539110.1"/>
    <property type="molecule type" value="Genomic_DNA"/>
</dbReference>
<dbReference type="AlphaFoldDB" id="A0A7W8UGV4"/>
<evidence type="ECO:0000313" key="1">
    <source>
        <dbReference type="EMBL" id="MBB5539110.1"/>
    </source>
</evidence>
<comment type="caution">
    <text evidence="1">The sequence shown here is derived from an EMBL/GenBank/DDBJ whole genome shotgun (WGS) entry which is preliminary data.</text>
</comment>
<organism evidence="1 2">
    <name type="scientific">Rhizobium giardinii</name>
    <dbReference type="NCBI Taxonomy" id="56731"/>
    <lineage>
        <taxon>Bacteria</taxon>
        <taxon>Pseudomonadati</taxon>
        <taxon>Pseudomonadota</taxon>
        <taxon>Alphaproteobacteria</taxon>
        <taxon>Hyphomicrobiales</taxon>
        <taxon>Rhizobiaceae</taxon>
        <taxon>Rhizobium/Agrobacterium group</taxon>
        <taxon>Rhizobium</taxon>
    </lineage>
</organism>
<dbReference type="RefSeq" id="WP_018326352.1">
    <property type="nucleotide sequence ID" value="NZ_JACHBK010000017.1"/>
</dbReference>
<dbReference type="Proteomes" id="UP000585507">
    <property type="component" value="Unassembled WGS sequence"/>
</dbReference>
<gene>
    <name evidence="1" type="ORF">GGD55_005854</name>
</gene>
<evidence type="ECO:0000313" key="2">
    <source>
        <dbReference type="Proteomes" id="UP000585507"/>
    </source>
</evidence>
<accession>A0A7W8UGV4</accession>
<reference evidence="1 2" key="1">
    <citation type="submission" date="2020-08" db="EMBL/GenBank/DDBJ databases">
        <title>Genomic Encyclopedia of Type Strains, Phase IV (KMG-V): Genome sequencing to study the core and pangenomes of soil and plant-associated prokaryotes.</title>
        <authorList>
            <person name="Whitman W."/>
        </authorList>
    </citation>
    <scope>NUCLEOTIDE SEQUENCE [LARGE SCALE GENOMIC DNA]</scope>
    <source>
        <strain evidence="1 2">SEMIA 4084</strain>
    </source>
</reference>
<name>A0A7W8UGV4_9HYPH</name>
<keyword evidence="2" id="KW-1185">Reference proteome</keyword>
<proteinExistence type="predicted"/>